<keyword evidence="4" id="KW-1185">Reference proteome</keyword>
<proteinExistence type="predicted"/>
<keyword evidence="2" id="KW-0472">Membrane</keyword>
<reference evidence="3" key="1">
    <citation type="submission" date="2022-08" db="EMBL/GenBank/DDBJ databases">
        <authorList>
            <person name="Bogun A."/>
            <person name="Kislichkina A."/>
            <person name="Solomentsev V."/>
            <person name="Skryabin Y."/>
            <person name="Sizova A."/>
            <person name="Platonov M."/>
            <person name="Dentovskaya S."/>
        </authorList>
    </citation>
    <scope>NUCLEOTIDE SEQUENCE</scope>
    <source>
        <strain evidence="3">SCPM-O-B-7604</strain>
    </source>
</reference>
<dbReference type="RefSeq" id="WP_050150792.1">
    <property type="nucleotide sequence ID" value="NZ_CABHWR010000270.1"/>
</dbReference>
<dbReference type="GeneID" id="75139609"/>
<evidence type="ECO:0000313" key="3">
    <source>
        <dbReference type="EMBL" id="UWM46446.1"/>
    </source>
</evidence>
<dbReference type="NCBIfam" id="NF008500">
    <property type="entry name" value="PRK11410.1"/>
    <property type="match status" value="1"/>
</dbReference>
<dbReference type="EMBL" id="CP104006">
    <property type="protein sequence ID" value="UWM46446.1"/>
    <property type="molecule type" value="Genomic_DNA"/>
</dbReference>
<sequence>MTAENKNAAPAARKSFIKYGLWAAGAILAVSAIAWGIQRIGSAEHYIQPPSELVWHNNLKVDLHHPDVLIESESLSKLPNDLLTIPFLRATLTEDFVFYYENNADRLGLIGSLRRIAFEHDLTLRDNFLEMLLDQPANIALWHDDLGKLNHFMAVIKRGGLTRLLEPLAKAAAEDTQLEITDFSQLKVGSEAIPVYQWHYGGNKQLFFASHGDNLLLFSDIDMLYDQDSPSKDSTQITSILLSGTNPWPESFGLKNRAGASEAGSESTKNTSPLAHRISVSANYLGFGYQRFIPAFAGVRFEMGPQGWQSYLALNDKQQGENSSFDLSPVWQAMPMGASLCVALPVSQSVPEYLFQRIDAIDSKSAADFPLALNRASGLCWYADSHLYTPLFVSQLEQTANAQTDETLAGMFTKVIGAREKQPIPVEATANHHGHLWQREVSSRYGQYPASDAKDQDSLLGSQFFRVSLARHGQILLFSLDDKLVNKALQTLDKNFPPIADVLPQQAVVPVYMAPEALSELFKQEVFASLPKNVEPIFYNAAQTLLLPKLSALAAQQRYALILPADTELNESWQWLPLKWQEL</sequence>
<dbReference type="InterPro" id="IPR018671">
    <property type="entry name" value="DUF2138"/>
</dbReference>
<organism evidence="3 4">
    <name type="scientific">Yersinia alsatica</name>
    <dbReference type="NCBI Taxonomy" id="2890317"/>
    <lineage>
        <taxon>Bacteria</taxon>
        <taxon>Pseudomonadati</taxon>
        <taxon>Pseudomonadota</taxon>
        <taxon>Gammaproteobacteria</taxon>
        <taxon>Enterobacterales</taxon>
        <taxon>Yersiniaceae</taxon>
        <taxon>Yersinia</taxon>
    </lineage>
</organism>
<evidence type="ECO:0000256" key="1">
    <source>
        <dbReference type="SAM" id="MobiDB-lite"/>
    </source>
</evidence>
<feature type="region of interest" description="Disordered" evidence="1">
    <location>
        <begin position="253"/>
        <end position="272"/>
    </location>
</feature>
<evidence type="ECO:0000313" key="4">
    <source>
        <dbReference type="Proteomes" id="UP001057860"/>
    </source>
</evidence>
<gene>
    <name evidence="3" type="ORF">N0H69_06380</name>
</gene>
<evidence type="ECO:0000256" key="2">
    <source>
        <dbReference type="SAM" id="Phobius"/>
    </source>
</evidence>
<dbReference type="Proteomes" id="UP001057860">
    <property type="component" value="Chromosome"/>
</dbReference>
<name>A0ABY5USJ8_9GAMM</name>
<dbReference type="Pfam" id="PF09909">
    <property type="entry name" value="DUF2138"/>
    <property type="match status" value="1"/>
</dbReference>
<keyword evidence="2" id="KW-0812">Transmembrane</keyword>
<keyword evidence="2" id="KW-1133">Transmembrane helix</keyword>
<feature type="transmembrane region" description="Helical" evidence="2">
    <location>
        <begin position="16"/>
        <end position="37"/>
    </location>
</feature>
<accession>A0ABY5USJ8</accession>
<protein>
    <submittedName>
        <fullName evidence="3">DUF2138 domain-containing protein</fullName>
    </submittedName>
</protein>